<feature type="compositionally biased region" description="Basic and acidic residues" evidence="1">
    <location>
        <begin position="244"/>
        <end position="260"/>
    </location>
</feature>
<dbReference type="PROSITE" id="PS50822">
    <property type="entry name" value="PIWI"/>
    <property type="match status" value="1"/>
</dbReference>
<dbReference type="EMBL" id="CAJPVJ010023388">
    <property type="protein sequence ID" value="CAG2178491.1"/>
    <property type="molecule type" value="Genomic_DNA"/>
</dbReference>
<dbReference type="InterPro" id="IPR003165">
    <property type="entry name" value="Piwi"/>
</dbReference>
<dbReference type="AlphaFoldDB" id="A0A7R9MJK9"/>
<dbReference type="SUPFAM" id="SSF53098">
    <property type="entry name" value="Ribonuclease H-like"/>
    <property type="match status" value="1"/>
</dbReference>
<gene>
    <name evidence="3" type="ORF">ONB1V03_LOCUS17916</name>
</gene>
<organism evidence="3">
    <name type="scientific">Oppiella nova</name>
    <dbReference type="NCBI Taxonomy" id="334625"/>
    <lineage>
        <taxon>Eukaryota</taxon>
        <taxon>Metazoa</taxon>
        <taxon>Ecdysozoa</taxon>
        <taxon>Arthropoda</taxon>
        <taxon>Chelicerata</taxon>
        <taxon>Arachnida</taxon>
        <taxon>Acari</taxon>
        <taxon>Acariformes</taxon>
        <taxon>Sarcoptiformes</taxon>
        <taxon>Oribatida</taxon>
        <taxon>Brachypylina</taxon>
        <taxon>Oppioidea</taxon>
        <taxon>Oppiidae</taxon>
        <taxon>Oppiella</taxon>
    </lineage>
</organism>
<evidence type="ECO:0000313" key="3">
    <source>
        <dbReference type="EMBL" id="CAD7661355.1"/>
    </source>
</evidence>
<dbReference type="EMBL" id="OC938213">
    <property type="protein sequence ID" value="CAD7661355.1"/>
    <property type="molecule type" value="Genomic_DNA"/>
</dbReference>
<keyword evidence="4" id="KW-1185">Reference proteome</keyword>
<feature type="region of interest" description="Disordered" evidence="1">
    <location>
        <begin position="236"/>
        <end position="260"/>
    </location>
</feature>
<dbReference type="Pfam" id="PF02171">
    <property type="entry name" value="Piwi"/>
    <property type="match status" value="1"/>
</dbReference>
<name>A0A7R9MJK9_9ACAR</name>
<dbReference type="OrthoDB" id="6508099at2759"/>
<dbReference type="InterPro" id="IPR036397">
    <property type="entry name" value="RNaseH_sf"/>
</dbReference>
<dbReference type="SMART" id="SM00950">
    <property type="entry name" value="Piwi"/>
    <property type="match status" value="1"/>
</dbReference>
<dbReference type="Proteomes" id="UP000728032">
    <property type="component" value="Unassembled WGS sequence"/>
</dbReference>
<dbReference type="InterPro" id="IPR012337">
    <property type="entry name" value="RNaseH-like_sf"/>
</dbReference>
<sequence>MIIGADVTHPAPADKLETSVAACIGSIDADHCKYSASIRAQERSTKAQAVEMIMDFEGMIKELLDEYRKAQGALPNHIIYYRDGVSESQFEQVLDYELQKLRDACLAKGITAPKLTFITVQKRHHTRFRPENPQRGMGPKNNIPPGTVVDSHVVHPTDFDFYLCSHVGIQGTFRPSHYYVLHDDYRFSADELQKLSYYLCYLYARCDTPISIPAPVMYAHLLATRGREYIVEHLQSGAVGGGGGDRRSRPPRDETEAQRKAREIQLAQQLNVLIKVDPAIRNGMFFC</sequence>
<dbReference type="Gene3D" id="3.30.420.10">
    <property type="entry name" value="Ribonuclease H-like superfamily/Ribonuclease H"/>
    <property type="match status" value="1"/>
</dbReference>
<evidence type="ECO:0000313" key="4">
    <source>
        <dbReference type="Proteomes" id="UP000728032"/>
    </source>
</evidence>
<accession>A0A7R9MJK9</accession>
<feature type="domain" description="Piwi" evidence="2">
    <location>
        <begin position="1"/>
        <end position="231"/>
    </location>
</feature>
<dbReference type="PANTHER" id="PTHR22891">
    <property type="entry name" value="EUKARYOTIC TRANSLATION INITIATION FACTOR 2C"/>
    <property type="match status" value="1"/>
</dbReference>
<dbReference type="GO" id="GO:0003676">
    <property type="term" value="F:nucleic acid binding"/>
    <property type="evidence" value="ECO:0007669"/>
    <property type="project" value="InterPro"/>
</dbReference>
<protein>
    <recommendedName>
        <fullName evidence="2">Piwi domain-containing protein</fullName>
    </recommendedName>
</protein>
<reference evidence="3" key="1">
    <citation type="submission" date="2020-11" db="EMBL/GenBank/DDBJ databases">
        <authorList>
            <person name="Tran Van P."/>
        </authorList>
    </citation>
    <scope>NUCLEOTIDE SEQUENCE</scope>
</reference>
<evidence type="ECO:0000256" key="1">
    <source>
        <dbReference type="SAM" id="MobiDB-lite"/>
    </source>
</evidence>
<evidence type="ECO:0000259" key="2">
    <source>
        <dbReference type="PROSITE" id="PS50822"/>
    </source>
</evidence>
<proteinExistence type="predicted"/>